<feature type="region of interest" description="Disordered" evidence="1">
    <location>
        <begin position="176"/>
        <end position="244"/>
    </location>
</feature>
<protein>
    <submittedName>
        <fullName evidence="4">Probable serine/threonine-protein kinase clkA isoform X1</fullName>
    </submittedName>
    <submittedName>
        <fullName evidence="5">Probable serine/threonine-protein kinase clkA isoform X2</fullName>
    </submittedName>
    <submittedName>
        <fullName evidence="6">Probable serine/threonine-protein kinase clkA isoform X3</fullName>
    </submittedName>
</protein>
<feature type="compositionally biased region" description="Low complexity" evidence="1">
    <location>
        <begin position="36"/>
        <end position="51"/>
    </location>
</feature>
<feature type="signal peptide" evidence="2">
    <location>
        <begin position="1"/>
        <end position="19"/>
    </location>
</feature>
<evidence type="ECO:0000256" key="2">
    <source>
        <dbReference type="SAM" id="SignalP"/>
    </source>
</evidence>
<dbReference type="GO" id="GO:0016301">
    <property type="term" value="F:kinase activity"/>
    <property type="evidence" value="ECO:0007669"/>
    <property type="project" value="UniProtKB-KW"/>
</dbReference>
<dbReference type="PROSITE" id="PS51257">
    <property type="entry name" value="PROKAR_LIPOPROTEIN"/>
    <property type="match status" value="1"/>
</dbReference>
<evidence type="ECO:0000313" key="5">
    <source>
        <dbReference type="RefSeq" id="XP_050555104.1"/>
    </source>
</evidence>
<evidence type="ECO:0000313" key="4">
    <source>
        <dbReference type="RefSeq" id="XP_050555103.1"/>
    </source>
</evidence>
<keyword evidence="4 5" id="KW-0418">Kinase</keyword>
<evidence type="ECO:0000256" key="1">
    <source>
        <dbReference type="SAM" id="MobiDB-lite"/>
    </source>
</evidence>
<keyword evidence="3" id="KW-1185">Reference proteome</keyword>
<reference evidence="4 5" key="1">
    <citation type="submission" date="2025-04" db="UniProtKB">
        <authorList>
            <consortium name="RefSeq"/>
        </authorList>
    </citation>
    <scope>IDENTIFICATION</scope>
    <source>
        <tissue evidence="4 5">Whole larval tissue</tissue>
    </source>
</reference>
<dbReference type="RefSeq" id="XP_050555104.1">
    <property type="nucleotide sequence ID" value="XM_050699147.1"/>
</dbReference>
<keyword evidence="4 5" id="KW-0808">Transferase</keyword>
<evidence type="ECO:0000313" key="6">
    <source>
        <dbReference type="RefSeq" id="XP_050555105.1"/>
    </source>
</evidence>
<dbReference type="AlphaFoldDB" id="A0A9R0EZQ0"/>
<feature type="compositionally biased region" description="Basic and acidic residues" evidence="1">
    <location>
        <begin position="113"/>
        <end position="134"/>
    </location>
</feature>
<sequence>MVRLTVVIPFLFLVACVCTYPSKTPDNEELNDDRNNINNQSTTTTTYNYNNNGSGSVGQTQNTSITQHFGDINYGNGTSIPAHIVNINGGVANGGASYGSGNGGHGGFNTFYGDKHQKMHVDSGHEDKGGEGGKGDGQITTSEVVITKNNNNQENRTENNNQEPVTLLEAISSSNGPINMSITGGGSEAGAQSINDQNVRPGNNNSKKTDNEFNNEGAGDGSHDNGNDNGHEYTGGPVERWVWS</sequence>
<dbReference type="OrthoDB" id="7514953at2759"/>
<keyword evidence="2" id="KW-0732">Signal</keyword>
<feature type="region of interest" description="Disordered" evidence="1">
    <location>
        <begin position="24"/>
        <end position="51"/>
    </location>
</feature>
<dbReference type="GeneID" id="118277358"/>
<feature type="compositionally biased region" description="Polar residues" evidence="1">
    <location>
        <begin position="190"/>
        <end position="206"/>
    </location>
</feature>
<proteinExistence type="predicted"/>
<accession>A0A9R0EZQ0</accession>
<feature type="compositionally biased region" description="Basic and acidic residues" evidence="1">
    <location>
        <begin position="221"/>
        <end position="231"/>
    </location>
</feature>
<dbReference type="RefSeq" id="XP_050555105.1">
    <property type="nucleotide sequence ID" value="XM_050699148.1"/>
</dbReference>
<dbReference type="RefSeq" id="XP_050555103.1">
    <property type="nucleotide sequence ID" value="XM_050699146.1"/>
</dbReference>
<gene>
    <name evidence="4 5 6" type="primary">LOC118277358</name>
</gene>
<name>A0A9R0EZQ0_SPOFR</name>
<dbReference type="Proteomes" id="UP000829999">
    <property type="component" value="Chromosome 15"/>
</dbReference>
<organism evidence="3 4">
    <name type="scientific">Spodoptera frugiperda</name>
    <name type="common">Fall armyworm</name>
    <dbReference type="NCBI Taxonomy" id="7108"/>
    <lineage>
        <taxon>Eukaryota</taxon>
        <taxon>Metazoa</taxon>
        <taxon>Ecdysozoa</taxon>
        <taxon>Arthropoda</taxon>
        <taxon>Hexapoda</taxon>
        <taxon>Insecta</taxon>
        <taxon>Pterygota</taxon>
        <taxon>Neoptera</taxon>
        <taxon>Endopterygota</taxon>
        <taxon>Lepidoptera</taxon>
        <taxon>Glossata</taxon>
        <taxon>Ditrysia</taxon>
        <taxon>Noctuoidea</taxon>
        <taxon>Noctuidae</taxon>
        <taxon>Amphipyrinae</taxon>
        <taxon>Spodoptera</taxon>
    </lineage>
</organism>
<feature type="chain" id="PRO_5044700830" evidence="2">
    <location>
        <begin position="20"/>
        <end position="244"/>
    </location>
</feature>
<evidence type="ECO:0000313" key="3">
    <source>
        <dbReference type="Proteomes" id="UP000829999"/>
    </source>
</evidence>
<feature type="region of interest" description="Disordered" evidence="1">
    <location>
        <begin position="110"/>
        <end position="139"/>
    </location>
</feature>